<dbReference type="EMBL" id="JTJZ01000014">
    <property type="protein sequence ID" value="KHS53715.1"/>
    <property type="molecule type" value="Genomic_DNA"/>
</dbReference>
<accession>A0A0B9AWL4</accession>
<name>A0A0B9AWL4_BRELN</name>
<keyword evidence="3" id="KW-1185">Reference proteome</keyword>
<dbReference type="AlphaFoldDB" id="A0A0B9AWL4"/>
<gene>
    <name evidence="2" type="ORF">AE0388_0790</name>
</gene>
<dbReference type="PATRIC" id="fig|1703.6.peg.672"/>
<comment type="caution">
    <text evidence="2">The sequence shown here is derived from an EMBL/GenBank/DDBJ whole genome shotgun (WGS) entry which is preliminary data.</text>
</comment>
<organism evidence="2 3">
    <name type="scientific">Brevibacterium linens</name>
    <dbReference type="NCBI Taxonomy" id="1703"/>
    <lineage>
        <taxon>Bacteria</taxon>
        <taxon>Bacillati</taxon>
        <taxon>Actinomycetota</taxon>
        <taxon>Actinomycetes</taxon>
        <taxon>Micrococcales</taxon>
        <taxon>Brevibacteriaceae</taxon>
        <taxon>Brevibacterium</taxon>
    </lineage>
</organism>
<reference evidence="2 3" key="1">
    <citation type="submission" date="2014-11" db="EMBL/GenBank/DDBJ databases">
        <title>Draft Genome Sequence of Brevibacterium linens AE038-8.</title>
        <authorList>
            <person name="Maizel D."/>
            <person name="Utturkar S.M."/>
            <person name="Brown S.D."/>
            <person name="Ferrero M."/>
            <person name="Rosen B.P."/>
        </authorList>
    </citation>
    <scope>NUCLEOTIDE SEQUENCE [LARGE SCALE GENOMIC DNA]</scope>
    <source>
        <strain evidence="2 3">AE038-8</strain>
    </source>
</reference>
<feature type="region of interest" description="Disordered" evidence="1">
    <location>
        <begin position="56"/>
        <end position="80"/>
    </location>
</feature>
<proteinExistence type="predicted"/>
<evidence type="ECO:0000256" key="1">
    <source>
        <dbReference type="SAM" id="MobiDB-lite"/>
    </source>
</evidence>
<evidence type="ECO:0000313" key="3">
    <source>
        <dbReference type="Proteomes" id="UP000031488"/>
    </source>
</evidence>
<evidence type="ECO:0000313" key="2">
    <source>
        <dbReference type="EMBL" id="KHS53715.1"/>
    </source>
</evidence>
<sequence>MGRTIMTAEMNRSTKLADTIEQIAKAFKSANIGQGQKVGYREDSSEERLQATAEHEGVKLYRNPDGSHHAVDESHSSYER</sequence>
<dbReference type="Proteomes" id="UP000031488">
    <property type="component" value="Unassembled WGS sequence"/>
</dbReference>
<feature type="compositionally biased region" description="Basic and acidic residues" evidence="1">
    <location>
        <begin position="65"/>
        <end position="80"/>
    </location>
</feature>
<protein>
    <submittedName>
        <fullName evidence="2">Uncharacterized protein</fullName>
    </submittedName>
</protein>